<dbReference type="RefSeq" id="WP_184556152.1">
    <property type="nucleotide sequence ID" value="NZ_JACHKS010000001.1"/>
</dbReference>
<protein>
    <submittedName>
        <fullName evidence="1">Uncharacterized protein</fullName>
    </submittedName>
</protein>
<comment type="caution">
    <text evidence="1">The sequence shown here is derived from an EMBL/GenBank/DDBJ whole genome shotgun (WGS) entry which is preliminary data.</text>
</comment>
<reference evidence="1 2" key="1">
    <citation type="submission" date="2020-08" db="EMBL/GenBank/DDBJ databases">
        <title>Functional genomics of gut bacteria from endangered species of beetles.</title>
        <authorList>
            <person name="Carlos-Shanley C."/>
        </authorList>
    </citation>
    <scope>NUCLEOTIDE SEQUENCE [LARGE SCALE GENOMIC DNA]</scope>
    <source>
        <strain evidence="1 2">S00068</strain>
    </source>
</reference>
<evidence type="ECO:0000313" key="2">
    <source>
        <dbReference type="Proteomes" id="UP000587367"/>
    </source>
</evidence>
<dbReference type="EMBL" id="JACHKS010000001">
    <property type="protein sequence ID" value="MBB6331183.1"/>
    <property type="molecule type" value="Genomic_DNA"/>
</dbReference>
<keyword evidence="2" id="KW-1185">Reference proteome</keyword>
<dbReference type="Proteomes" id="UP000587367">
    <property type="component" value="Unassembled WGS sequence"/>
</dbReference>
<proteinExistence type="predicted"/>
<evidence type="ECO:0000313" key="1">
    <source>
        <dbReference type="EMBL" id="MBB6331183.1"/>
    </source>
</evidence>
<accession>A0ABR6PZT0</accession>
<name>A0ABR6PZT0_9FLAO</name>
<sequence length="145" mass="17014">MNTLEYLKGILNTFARLNTPNTELMYQYDIIEFETSTDVIEVLREKCGLHKTTISYINTIDEQGLKGFLDEWLFKKGELVNIPLNDRRKSDEVFLFYNTLKSVTQLQSAHFIALSDDYGYIGIMYDFLLIKGSEKNYLLYFLYSD</sequence>
<gene>
    <name evidence="1" type="ORF">HNP24_002133</name>
</gene>
<organism evidence="1 2">
    <name type="scientific">Chryseobacterium sediminis</name>
    <dbReference type="NCBI Taxonomy" id="1679494"/>
    <lineage>
        <taxon>Bacteria</taxon>
        <taxon>Pseudomonadati</taxon>
        <taxon>Bacteroidota</taxon>
        <taxon>Flavobacteriia</taxon>
        <taxon>Flavobacteriales</taxon>
        <taxon>Weeksellaceae</taxon>
        <taxon>Chryseobacterium group</taxon>
        <taxon>Chryseobacterium</taxon>
    </lineage>
</organism>